<feature type="compositionally biased region" description="Polar residues" evidence="5">
    <location>
        <begin position="113"/>
        <end position="127"/>
    </location>
</feature>
<keyword evidence="1 3" id="KW-0238">DNA-binding</keyword>
<organism evidence="6 7">
    <name type="scientific">Candidatus Deianiraea vastatrix</name>
    <dbReference type="NCBI Taxonomy" id="2163644"/>
    <lineage>
        <taxon>Bacteria</taxon>
        <taxon>Pseudomonadati</taxon>
        <taxon>Pseudomonadota</taxon>
        <taxon>Alphaproteobacteria</taxon>
        <taxon>Rickettsiales</taxon>
        <taxon>Candidatus Deianiraeaceae</taxon>
        <taxon>Candidatus Deianiraea</taxon>
    </lineage>
</organism>
<dbReference type="Pfam" id="PF00436">
    <property type="entry name" value="SSB"/>
    <property type="match status" value="1"/>
</dbReference>
<keyword evidence="2 3" id="KW-0233">DNA recombination</keyword>
<protein>
    <recommendedName>
        <fullName evidence="3 4">Single-stranded DNA-binding protein</fullName>
        <shortName evidence="3">SSB</shortName>
    </recommendedName>
</protein>
<dbReference type="PANTHER" id="PTHR10302">
    <property type="entry name" value="SINGLE-STRANDED DNA-BINDING PROTEIN"/>
    <property type="match status" value="1"/>
</dbReference>
<dbReference type="PIRSF" id="PIRSF002070">
    <property type="entry name" value="SSB"/>
    <property type="match status" value="1"/>
</dbReference>
<keyword evidence="3" id="KW-0234">DNA repair</keyword>
<feature type="DNA-binding region" evidence="3">
    <location>
        <begin position="50"/>
        <end position="56"/>
    </location>
</feature>
<dbReference type="GO" id="GO:0006310">
    <property type="term" value="P:DNA recombination"/>
    <property type="evidence" value="ECO:0007669"/>
    <property type="project" value="UniProtKB-UniRule"/>
</dbReference>
<accession>A0A5B8XIB4</accession>
<keyword evidence="3" id="KW-0235">DNA replication</keyword>
<dbReference type="EMBL" id="CP029077">
    <property type="protein sequence ID" value="QED23744.1"/>
    <property type="molecule type" value="Genomic_DNA"/>
</dbReference>
<dbReference type="PROSITE" id="PS50935">
    <property type="entry name" value="SSB"/>
    <property type="match status" value="1"/>
</dbReference>
<dbReference type="CDD" id="cd04496">
    <property type="entry name" value="SSB_OBF"/>
    <property type="match status" value="1"/>
</dbReference>
<dbReference type="HAMAP" id="MF_00984">
    <property type="entry name" value="SSB"/>
    <property type="match status" value="1"/>
</dbReference>
<dbReference type="PANTHER" id="PTHR10302:SF0">
    <property type="entry name" value="SINGLE-STRANDED DNA-BINDING PROTEIN, MITOCHONDRIAL"/>
    <property type="match status" value="1"/>
</dbReference>
<evidence type="ECO:0000256" key="3">
    <source>
        <dbReference type="HAMAP-Rule" id="MF_00984"/>
    </source>
</evidence>
<dbReference type="NCBIfam" id="TIGR00621">
    <property type="entry name" value="ssb"/>
    <property type="match status" value="1"/>
</dbReference>
<evidence type="ECO:0000256" key="5">
    <source>
        <dbReference type="SAM" id="MobiDB-lite"/>
    </source>
</evidence>
<keyword evidence="7" id="KW-1185">Reference proteome</keyword>
<sequence length="150" mass="16602">MINKVILVGNVGQDPEVKVMQSGSKVVNFSLATSETWKDKNGEKRDSTEWHRIVVYGDRLPDIIGQYVKKGTKLYVEGSIKSRKYTDASGNERTITEIVLQNYSGTVKILDSKSGSSDNRSINSAEDGSSHKEQIASQDHSGHIDDDIPF</sequence>
<evidence type="ECO:0000256" key="4">
    <source>
        <dbReference type="PIRNR" id="PIRNR002070"/>
    </source>
</evidence>
<feature type="compositionally biased region" description="Basic and acidic residues" evidence="5">
    <location>
        <begin position="128"/>
        <end position="150"/>
    </location>
</feature>
<feature type="region of interest" description="Disordered" evidence="5">
    <location>
        <begin position="111"/>
        <end position="150"/>
    </location>
</feature>
<dbReference type="AlphaFoldDB" id="A0A5B8XIB4"/>
<dbReference type="SUPFAM" id="SSF50249">
    <property type="entry name" value="Nucleic acid-binding proteins"/>
    <property type="match status" value="1"/>
</dbReference>
<dbReference type="GO" id="GO:0003697">
    <property type="term" value="F:single-stranded DNA binding"/>
    <property type="evidence" value="ECO:0007669"/>
    <property type="project" value="UniProtKB-UniRule"/>
</dbReference>
<gene>
    <name evidence="6" type="ORF">Deia_00957</name>
</gene>
<dbReference type="GO" id="GO:0006281">
    <property type="term" value="P:DNA repair"/>
    <property type="evidence" value="ECO:0007669"/>
    <property type="project" value="UniProtKB-UniRule"/>
</dbReference>
<dbReference type="Gene3D" id="2.40.50.140">
    <property type="entry name" value="Nucleic acid-binding proteins"/>
    <property type="match status" value="1"/>
</dbReference>
<evidence type="ECO:0000256" key="1">
    <source>
        <dbReference type="ARBA" id="ARBA00023125"/>
    </source>
</evidence>
<dbReference type="InterPro" id="IPR011344">
    <property type="entry name" value="ssDNA-bd"/>
</dbReference>
<dbReference type="InterPro" id="IPR012340">
    <property type="entry name" value="NA-bd_OB-fold"/>
</dbReference>
<evidence type="ECO:0000313" key="7">
    <source>
        <dbReference type="Proteomes" id="UP000321934"/>
    </source>
</evidence>
<dbReference type="InterPro" id="IPR000424">
    <property type="entry name" value="Primosome_PriB/ssb"/>
</dbReference>
<evidence type="ECO:0000313" key="6">
    <source>
        <dbReference type="EMBL" id="QED23744.1"/>
    </source>
</evidence>
<dbReference type="OrthoDB" id="9809878at2"/>
<feature type="short sequence motif" description="Important for interaction with partner proteins" evidence="3">
    <location>
        <begin position="145"/>
        <end position="150"/>
    </location>
</feature>
<evidence type="ECO:0000256" key="2">
    <source>
        <dbReference type="ARBA" id="ARBA00023172"/>
    </source>
</evidence>
<reference evidence="6 7" key="1">
    <citation type="journal article" date="2019" name="ISME J.">
        <title>Deianiraea, an extracellular bacterium associated with the ciliate Paramecium, suggests an alternative scenario for the evolution of Rickettsiales.</title>
        <authorList>
            <person name="Castelli M."/>
            <person name="Sabaneyeva E."/>
            <person name="Lanzoni O."/>
            <person name="Lebedeva N."/>
            <person name="Floriano A.M."/>
            <person name="Gaiarsa S."/>
            <person name="Benken K."/>
            <person name="Modeo L."/>
            <person name="Bandi C."/>
            <person name="Potekhin A."/>
            <person name="Sassera D."/>
            <person name="Petroni G."/>
        </authorList>
    </citation>
    <scope>NUCLEOTIDE SEQUENCE [LARGE SCALE GENOMIC DNA]</scope>
    <source>
        <strain evidence="6">CyL4-1</strain>
    </source>
</reference>
<name>A0A5B8XIB4_9RICK</name>
<keyword evidence="3" id="KW-0227">DNA damage</keyword>
<proteinExistence type="inferred from homology"/>
<dbReference type="GO" id="GO:0009295">
    <property type="term" value="C:nucleoid"/>
    <property type="evidence" value="ECO:0007669"/>
    <property type="project" value="TreeGrafter"/>
</dbReference>
<comment type="function">
    <text evidence="3">Plays an important role in DNA replication, recombination and repair. Binds to ssDNA and to an array of partner proteins to recruit them to their sites of action during DNA metabolism.</text>
</comment>
<comment type="subunit">
    <text evidence="3">Homotetramer.</text>
</comment>
<dbReference type="RefSeq" id="WP_146821071.1">
    <property type="nucleotide sequence ID" value="NZ_CP029077.1"/>
</dbReference>
<dbReference type="GO" id="GO:0006260">
    <property type="term" value="P:DNA replication"/>
    <property type="evidence" value="ECO:0007669"/>
    <property type="project" value="UniProtKB-UniRule"/>
</dbReference>
<dbReference type="Proteomes" id="UP000321934">
    <property type="component" value="Chromosome"/>
</dbReference>